<organism evidence="4 5">
    <name type="scientific">Sphingopyxis granuli</name>
    <dbReference type="NCBI Taxonomy" id="267128"/>
    <lineage>
        <taxon>Bacteria</taxon>
        <taxon>Pseudomonadati</taxon>
        <taxon>Pseudomonadota</taxon>
        <taxon>Alphaproteobacteria</taxon>
        <taxon>Sphingomonadales</taxon>
        <taxon>Sphingomonadaceae</taxon>
        <taxon>Sphingopyxis</taxon>
    </lineage>
</organism>
<dbReference type="EMBL" id="CP012199">
    <property type="protein sequence ID" value="AMG73461.1"/>
    <property type="molecule type" value="Genomic_DNA"/>
</dbReference>
<dbReference type="InterPro" id="IPR020904">
    <property type="entry name" value="Sc_DH/Rdtase_CS"/>
</dbReference>
<dbReference type="FunFam" id="3.40.50.720:FF:000173">
    <property type="entry name" value="3-oxoacyl-[acyl-carrier protein] reductase"/>
    <property type="match status" value="1"/>
</dbReference>
<keyword evidence="2 4" id="KW-0560">Oxidoreductase</keyword>
<dbReference type="PROSITE" id="PS00061">
    <property type="entry name" value="ADH_SHORT"/>
    <property type="match status" value="1"/>
</dbReference>
<name>A0AA86L265_9SPHN</name>
<dbReference type="GO" id="GO:0030497">
    <property type="term" value="P:fatty acid elongation"/>
    <property type="evidence" value="ECO:0007669"/>
    <property type="project" value="TreeGrafter"/>
</dbReference>
<reference evidence="4 5" key="1">
    <citation type="journal article" date="2016" name="BMC Genomics">
        <title>Genomic analysis of the nitrate-respiring Sphingopyxis granuli (formerly Sphingomonas macrogoltabida) strain TFA.</title>
        <authorList>
            <person name="Garcia-Romero I."/>
            <person name="Perez-Pulido A.J."/>
            <person name="Gonzalez-Flores Y.E."/>
            <person name="Reyes-Ramirez F."/>
            <person name="Santero E."/>
            <person name="Floriano B."/>
        </authorList>
    </citation>
    <scope>NUCLEOTIDE SEQUENCE [LARGE SCALE GENOMIC DNA]</scope>
    <source>
        <strain evidence="4 5">TFA</strain>
    </source>
</reference>
<dbReference type="SUPFAM" id="SSF51735">
    <property type="entry name" value="NAD(P)-binding Rossmann-fold domains"/>
    <property type="match status" value="1"/>
</dbReference>
<dbReference type="InterPro" id="IPR002347">
    <property type="entry name" value="SDR_fam"/>
</dbReference>
<evidence type="ECO:0000259" key="3">
    <source>
        <dbReference type="SMART" id="SM00822"/>
    </source>
</evidence>
<dbReference type="PANTHER" id="PTHR42760:SF40">
    <property type="entry name" value="3-OXOACYL-[ACYL-CARRIER-PROTEIN] REDUCTASE, CHLOROPLASTIC"/>
    <property type="match status" value="1"/>
</dbReference>
<dbReference type="EC" id="1.1.1.100" evidence="4"/>
<accession>A0AA86L265</accession>
<dbReference type="PRINTS" id="PR00081">
    <property type="entry name" value="GDHRDH"/>
</dbReference>
<dbReference type="InterPro" id="IPR057326">
    <property type="entry name" value="KR_dom"/>
</dbReference>
<comment type="similarity">
    <text evidence="1">Belongs to the short-chain dehydrogenases/reductases (SDR) family.</text>
</comment>
<dbReference type="RefSeq" id="WP_067181320.1">
    <property type="nucleotide sequence ID" value="NZ_CP012199.1"/>
</dbReference>
<dbReference type="KEGG" id="sgi:SGRAN_1068"/>
<dbReference type="GO" id="GO:0004316">
    <property type="term" value="F:3-oxoacyl-[acyl-carrier-protein] reductase (NADPH) activity"/>
    <property type="evidence" value="ECO:0007669"/>
    <property type="project" value="UniProtKB-EC"/>
</dbReference>
<dbReference type="SMART" id="SM00822">
    <property type="entry name" value="PKS_KR"/>
    <property type="match status" value="1"/>
</dbReference>
<evidence type="ECO:0000256" key="2">
    <source>
        <dbReference type="ARBA" id="ARBA00023002"/>
    </source>
</evidence>
<evidence type="ECO:0000313" key="4">
    <source>
        <dbReference type="EMBL" id="AMG73461.1"/>
    </source>
</evidence>
<feature type="domain" description="Ketoreductase" evidence="3">
    <location>
        <begin position="20"/>
        <end position="191"/>
    </location>
</feature>
<proteinExistence type="inferred from homology"/>
<protein>
    <submittedName>
        <fullName evidence="4">3-oxoacyl-(Acyl-carrier-protein) reductase</fullName>
        <ecNumber evidence="4">1.1.1.100</ecNumber>
    </submittedName>
</protein>
<dbReference type="InterPro" id="IPR036291">
    <property type="entry name" value="NAD(P)-bd_dom_sf"/>
</dbReference>
<evidence type="ECO:0000313" key="5">
    <source>
        <dbReference type="Proteomes" id="UP000058599"/>
    </source>
</evidence>
<dbReference type="Proteomes" id="UP000058599">
    <property type="component" value="Chromosome"/>
</dbReference>
<keyword evidence="5" id="KW-1185">Reference proteome</keyword>
<evidence type="ECO:0000256" key="1">
    <source>
        <dbReference type="ARBA" id="ARBA00006484"/>
    </source>
</evidence>
<gene>
    <name evidence="4" type="primary">fabG5</name>
    <name evidence="4" type="ORF">SGRAN_1068</name>
</gene>
<dbReference type="AlphaFoldDB" id="A0AA86L265"/>
<dbReference type="PANTHER" id="PTHR42760">
    <property type="entry name" value="SHORT-CHAIN DEHYDROGENASES/REDUCTASES FAMILY MEMBER"/>
    <property type="match status" value="1"/>
</dbReference>
<dbReference type="Pfam" id="PF13561">
    <property type="entry name" value="adh_short_C2"/>
    <property type="match status" value="1"/>
</dbReference>
<dbReference type="PRINTS" id="PR00080">
    <property type="entry name" value="SDRFAMILY"/>
</dbReference>
<dbReference type="Gene3D" id="3.40.50.720">
    <property type="entry name" value="NAD(P)-binding Rossmann-like Domain"/>
    <property type="match status" value="1"/>
</dbReference>
<sequence length="266" mass="27563">MSGAGITAAVGADAISLAGRHVVVTGGGRGVGRAIAEGVLALGASVTVVDRDPAGLEELEAQHGARLMGAVADVVDEAAAARCVDATLERFGRIDGLVNNAGILRPALIEKMTMQQWREVIDVHLTGTFIWTQLVGEHMLARAEAGHPGGAIVNISSDAGRTGTVGQLNYAAAKSGLLGMTMATAREWGRFSVRCNSVGFGVIETAMTETIRGERFGAATLARIPLGRWGQVEEAAHPVCFLLSDAASYITGQHLFANGGMFISLA</sequence>